<dbReference type="HOGENOM" id="CLU_2886319_0_0_1"/>
<organism evidence="2 3">
    <name type="scientific">Nematocida parisii (strain ERTm3)</name>
    <name type="common">Nematode killer fungus</name>
    <dbReference type="NCBI Taxonomy" id="935791"/>
    <lineage>
        <taxon>Eukaryota</taxon>
        <taxon>Fungi</taxon>
        <taxon>Fungi incertae sedis</taxon>
        <taxon>Microsporidia</taxon>
        <taxon>Nematocida</taxon>
    </lineage>
</organism>
<dbReference type="VEuPathDB" id="MicrosporidiaDB:NEQG_00177"/>
<evidence type="ECO:0000313" key="2">
    <source>
        <dbReference type="EMBL" id="EIJ89407.1"/>
    </source>
</evidence>
<dbReference type="EMBL" id="GL870876">
    <property type="protein sequence ID" value="EIJ89407.1"/>
    <property type="molecule type" value="Genomic_DNA"/>
</dbReference>
<dbReference type="AlphaFoldDB" id="I3EJL0"/>
<keyword evidence="1" id="KW-0812">Transmembrane</keyword>
<gene>
    <name evidence="2" type="ORF">NEQG_00177</name>
</gene>
<proteinExistence type="predicted"/>
<dbReference type="Proteomes" id="UP000002872">
    <property type="component" value="Unassembled WGS sequence"/>
</dbReference>
<feature type="transmembrane region" description="Helical" evidence="1">
    <location>
        <begin position="33"/>
        <end position="53"/>
    </location>
</feature>
<protein>
    <submittedName>
        <fullName evidence="2">Uncharacterized protein</fullName>
    </submittedName>
</protein>
<accession>I3EJL0</accession>
<evidence type="ECO:0000313" key="3">
    <source>
        <dbReference type="Proteomes" id="UP000002872"/>
    </source>
</evidence>
<keyword evidence="1" id="KW-0472">Membrane</keyword>
<keyword evidence="3" id="KW-1185">Reference proteome</keyword>
<feature type="non-terminal residue" evidence="2">
    <location>
        <position position="64"/>
    </location>
</feature>
<name>I3EJL0_NEMP3</name>
<evidence type="ECO:0000256" key="1">
    <source>
        <dbReference type="SAM" id="Phobius"/>
    </source>
</evidence>
<dbReference type="InParanoid" id="I3EJL0"/>
<sequence length="64" mass="7175">MSPIKSLISIIRGKSSRTTNEEVIADFWSTNNLSIILITIAISIIILSIFGLYQNEIKPLNEQL</sequence>
<reference evidence="2" key="1">
    <citation type="submission" date="2011-01" db="EMBL/GenBank/DDBJ databases">
        <title>The Genome Sequence of Nematocida parisii strain ERTm3.</title>
        <authorList>
            <consortium name="The Broad Institute Genome Sequencing Platform"/>
            <consortium name="The Broad Institute Genome Sequencing Center for Infectious Disease"/>
            <person name="Cuomo C."/>
            <person name="Troemel E."/>
            <person name="Young S.K."/>
            <person name="Zeng Q."/>
            <person name="Gargeya S."/>
            <person name="Fitzgerald M."/>
            <person name="Haas B."/>
            <person name="Abouelleil A."/>
            <person name="Alvarado L."/>
            <person name="Arachchi H.M."/>
            <person name="Berlin A."/>
            <person name="Chapman S.B."/>
            <person name="Gearin G."/>
            <person name="Goldberg J."/>
            <person name="Griggs A."/>
            <person name="Gujja S."/>
            <person name="Hansen M."/>
            <person name="Heiman D."/>
            <person name="Howarth C."/>
            <person name="Larimer J."/>
            <person name="Lui A."/>
            <person name="MacDonald P.J.P."/>
            <person name="McCowen C."/>
            <person name="Montmayeur A."/>
            <person name="Murphy C."/>
            <person name="Neiman D."/>
            <person name="Pearson M."/>
            <person name="Priest M."/>
            <person name="Roberts A."/>
            <person name="Saif S."/>
            <person name="Shea T."/>
            <person name="Sisk P."/>
            <person name="Stolte C."/>
            <person name="Sykes S."/>
            <person name="Wortman J."/>
            <person name="Nusbaum C."/>
            <person name="Birren B."/>
        </authorList>
    </citation>
    <scope>NUCLEOTIDE SEQUENCE</scope>
    <source>
        <strain evidence="2">ERTm3</strain>
    </source>
</reference>
<keyword evidence="1" id="KW-1133">Transmembrane helix</keyword>